<evidence type="ECO:0000256" key="1">
    <source>
        <dbReference type="ARBA" id="ARBA00006594"/>
    </source>
</evidence>
<dbReference type="GO" id="GO:0009007">
    <property type="term" value="F:site-specific DNA-methyltransferase (adenine-specific) activity"/>
    <property type="evidence" value="ECO:0007669"/>
    <property type="project" value="UniProtKB-EC"/>
</dbReference>
<dbReference type="EMBL" id="JABYQV010000037">
    <property type="protein sequence ID" value="NVP33378.1"/>
    <property type="molecule type" value="Genomic_DNA"/>
</dbReference>
<comment type="catalytic activity">
    <reaction evidence="5">
        <text>a 2'-deoxyadenosine in DNA + S-adenosyl-L-methionine = an N(6)-methyl-2'-deoxyadenosine in DNA + S-adenosyl-L-homocysteine + H(+)</text>
        <dbReference type="Rhea" id="RHEA:15197"/>
        <dbReference type="Rhea" id="RHEA-COMP:12418"/>
        <dbReference type="Rhea" id="RHEA-COMP:12419"/>
        <dbReference type="ChEBI" id="CHEBI:15378"/>
        <dbReference type="ChEBI" id="CHEBI:57856"/>
        <dbReference type="ChEBI" id="CHEBI:59789"/>
        <dbReference type="ChEBI" id="CHEBI:90615"/>
        <dbReference type="ChEBI" id="CHEBI:90616"/>
        <dbReference type="EC" id="2.1.1.72"/>
    </reaction>
</comment>
<dbReference type="PROSITE" id="PS00092">
    <property type="entry name" value="N6_MTASE"/>
    <property type="match status" value="1"/>
</dbReference>
<dbReference type="Proteomes" id="UP000531581">
    <property type="component" value="Unassembled WGS sequence"/>
</dbReference>
<dbReference type="Pfam" id="PF01555">
    <property type="entry name" value="N6_N4_Mtase"/>
    <property type="match status" value="1"/>
</dbReference>
<dbReference type="AlphaFoldDB" id="A0A7Y7R0E4"/>
<gene>
    <name evidence="7" type="ORF">HKX05_19310</name>
    <name evidence="8" type="ORF">HLV41_20290</name>
</gene>
<comment type="caution">
    <text evidence="8">The sequence shown here is derived from an EMBL/GenBank/DDBJ whole genome shotgun (WGS) entry which is preliminary data.</text>
</comment>
<dbReference type="GO" id="GO:0003677">
    <property type="term" value="F:DNA binding"/>
    <property type="evidence" value="ECO:0007669"/>
    <property type="project" value="InterPro"/>
</dbReference>
<dbReference type="GO" id="GO:0008170">
    <property type="term" value="F:N-methyltransferase activity"/>
    <property type="evidence" value="ECO:0007669"/>
    <property type="project" value="InterPro"/>
</dbReference>
<evidence type="ECO:0000256" key="2">
    <source>
        <dbReference type="ARBA" id="ARBA00011900"/>
    </source>
</evidence>
<dbReference type="EC" id="2.1.1.72" evidence="2"/>
<keyword evidence="3 8" id="KW-0489">Methyltransferase</keyword>
<dbReference type="InterPro" id="IPR029063">
    <property type="entry name" value="SAM-dependent_MTases_sf"/>
</dbReference>
<evidence type="ECO:0000313" key="10">
    <source>
        <dbReference type="Proteomes" id="UP000557656"/>
    </source>
</evidence>
<dbReference type="GO" id="GO:0032259">
    <property type="term" value="P:methylation"/>
    <property type="evidence" value="ECO:0007669"/>
    <property type="project" value="UniProtKB-KW"/>
</dbReference>
<name>A0A7Y7R0E4_9SPHN</name>
<proteinExistence type="inferred from homology"/>
<dbReference type="Gene3D" id="3.40.50.150">
    <property type="entry name" value="Vaccinia Virus protein VP39"/>
    <property type="match status" value="1"/>
</dbReference>
<dbReference type="Proteomes" id="UP000557656">
    <property type="component" value="Unassembled WGS sequence"/>
</dbReference>
<dbReference type="EMBL" id="JABEOV010000031">
    <property type="protein sequence ID" value="NNG55495.1"/>
    <property type="molecule type" value="Genomic_DNA"/>
</dbReference>
<keyword evidence="10" id="KW-1185">Reference proteome</keyword>
<feature type="domain" description="DNA methylase N-4/N-6" evidence="6">
    <location>
        <begin position="287"/>
        <end position="411"/>
    </location>
</feature>
<evidence type="ECO:0000256" key="3">
    <source>
        <dbReference type="ARBA" id="ARBA00022603"/>
    </source>
</evidence>
<organism evidence="8 9">
    <name type="scientific">Sphingomonas sanguinis</name>
    <dbReference type="NCBI Taxonomy" id="33051"/>
    <lineage>
        <taxon>Bacteria</taxon>
        <taxon>Pseudomonadati</taxon>
        <taxon>Pseudomonadota</taxon>
        <taxon>Alphaproteobacteria</taxon>
        <taxon>Sphingomonadales</taxon>
        <taxon>Sphingomonadaceae</taxon>
        <taxon>Sphingomonas</taxon>
    </lineage>
</organism>
<dbReference type="InterPro" id="IPR002052">
    <property type="entry name" value="DNA_methylase_N6_adenine_CS"/>
</dbReference>
<evidence type="ECO:0000256" key="4">
    <source>
        <dbReference type="ARBA" id="ARBA00022679"/>
    </source>
</evidence>
<evidence type="ECO:0000313" key="9">
    <source>
        <dbReference type="Proteomes" id="UP000531581"/>
    </source>
</evidence>
<evidence type="ECO:0000256" key="5">
    <source>
        <dbReference type="ARBA" id="ARBA00047942"/>
    </source>
</evidence>
<protein>
    <recommendedName>
        <fullName evidence="2">site-specific DNA-methyltransferase (adenine-specific)</fullName>
        <ecNumber evidence="2">2.1.1.72</ecNumber>
    </recommendedName>
</protein>
<evidence type="ECO:0000313" key="8">
    <source>
        <dbReference type="EMBL" id="NVP33378.1"/>
    </source>
</evidence>
<dbReference type="InterPro" id="IPR002941">
    <property type="entry name" value="DNA_methylase_N4/N6"/>
</dbReference>
<evidence type="ECO:0000313" key="7">
    <source>
        <dbReference type="EMBL" id="NNG55495.1"/>
    </source>
</evidence>
<keyword evidence="4" id="KW-0808">Transferase</keyword>
<evidence type="ECO:0000259" key="6">
    <source>
        <dbReference type="Pfam" id="PF01555"/>
    </source>
</evidence>
<dbReference type="SUPFAM" id="SSF53335">
    <property type="entry name" value="S-adenosyl-L-methionine-dependent methyltransferases"/>
    <property type="match status" value="1"/>
</dbReference>
<reference evidence="9 10" key="1">
    <citation type="submission" date="2020-05" db="EMBL/GenBank/DDBJ databases">
        <title>Draft Genome Sequences of Sphingomonas sp. Isolated from the International Space Station.</title>
        <authorList>
            <person name="Bijlani S."/>
            <person name="Singh N.K."/>
            <person name="Mason C.E."/>
            <person name="Wang C.C."/>
            <person name="Venkateswaran K."/>
        </authorList>
    </citation>
    <scope>NUCLEOTIDE SEQUENCE [LARGE SCALE GENOMIC DNA]</scope>
    <source>
        <strain evidence="7 10">IIF7SW-B5</strain>
        <strain evidence="8">ISS-IIF7SWP</strain>
    </source>
</reference>
<comment type="similarity">
    <text evidence="1">Belongs to the N(4)/N(6)-methyltransferase family.</text>
</comment>
<sequence>MIDEDLSWLYRTLHGASPDSARKAAHALRDEGEVPSGFAYGRVNYIVWSEIYSCPQCAETFDFWTVAVDQEEGKVRDEFPCPRCEKHLSKGDLESVKTWLAAPDGGEPLARKAQRPVLVNYTYGKKRYTKEADEFDQALSDHVGRLPLGGWVPTDPIVPGDKSVEAIRAGYKTVDSFYTARSLQVLAKLRGLGLGSWASFSALTPRATRMHRIAASRIGGEKKGVGGATVGVINGTLYIPSLSVEMNVLDQARERVRNFSRSLHAKCHGIISTQSGTHLATIPSASIDYIFIDPPFGANLIYSDLNQLWEGWLKVHTANEHEAIESAHQDKTINSYRRLMSSAFGEAFRVLKPGRWITIEFSNTRASVWNAIQVALQEAGFVVANVSALDKKQGSFNAVTNPTSVKQDLVISAYKPNGGLEERFEKRSSDVQSVWDFVTTHLKNLPVLRTRGDQIITVPERDPRIIFDRMVAWFVSHGVPIPLSSGDFQTELRERFPSRDGMIFLPQQIDTYDRAALQKGGASQIELFVSDEKSAIDWLSDFLRARPSSRQEITNDFTQKIGAGWRKHELKPELIDLLEQNFLMYDGTGPVPGQIHAYLSSNWKDLRNLVKDDPRLVERARNRWFVPDPNKQQDVEARREKALLREFDIYKAHKGKKMKEIRLEVMRVGFKAAWAAKDYRTIIDVSAKVPDEVWQEDERLMMLHSMAETRLEAER</sequence>
<accession>A0A7Y7R0E4</accession>